<dbReference type="Pfam" id="PF00905">
    <property type="entry name" value="Transpeptidase"/>
    <property type="match status" value="1"/>
</dbReference>
<evidence type="ECO:0000256" key="9">
    <source>
        <dbReference type="ARBA" id="ARBA00022960"/>
    </source>
</evidence>
<evidence type="ECO:0000259" key="16">
    <source>
        <dbReference type="Pfam" id="PF03717"/>
    </source>
</evidence>
<dbReference type="PANTHER" id="PTHR30627">
    <property type="entry name" value="PEPTIDOGLYCAN D,D-TRANSPEPTIDASE"/>
    <property type="match status" value="1"/>
</dbReference>
<keyword evidence="9" id="KW-0133">Cell shape</keyword>
<name>A0A445N3C7_9BACT</name>
<dbReference type="FunFam" id="3.40.710.10:FF:000024">
    <property type="entry name" value="Penicillin-binding protein 2"/>
    <property type="match status" value="1"/>
</dbReference>
<dbReference type="InterPro" id="IPR050515">
    <property type="entry name" value="Beta-lactam/transpept"/>
</dbReference>
<dbReference type="InterPro" id="IPR017790">
    <property type="entry name" value="Penicillin-binding_protein_2"/>
</dbReference>
<dbReference type="Gene3D" id="3.40.710.10">
    <property type="entry name" value="DD-peptidase/beta-lactamase superfamily"/>
    <property type="match status" value="1"/>
</dbReference>
<dbReference type="InterPro" id="IPR005311">
    <property type="entry name" value="PBP_dimer"/>
</dbReference>
<evidence type="ECO:0000256" key="1">
    <source>
        <dbReference type="ARBA" id="ARBA00004167"/>
    </source>
</evidence>
<keyword evidence="11 14" id="KW-1133">Transmembrane helix</keyword>
<dbReference type="GO" id="GO:0005886">
    <property type="term" value="C:plasma membrane"/>
    <property type="evidence" value="ECO:0007669"/>
    <property type="project" value="UniProtKB-SubCell"/>
</dbReference>
<keyword evidence="7 14" id="KW-0812">Transmembrane</keyword>
<keyword evidence="12 14" id="KW-0472">Membrane</keyword>
<keyword evidence="5" id="KW-0121">Carboxypeptidase</keyword>
<keyword evidence="10" id="KW-0573">Peptidoglycan synthesis</keyword>
<evidence type="ECO:0000256" key="3">
    <source>
        <dbReference type="ARBA" id="ARBA00022475"/>
    </source>
</evidence>
<evidence type="ECO:0000256" key="10">
    <source>
        <dbReference type="ARBA" id="ARBA00022984"/>
    </source>
</evidence>
<keyword evidence="3" id="KW-1003">Cell membrane</keyword>
<feature type="transmembrane region" description="Helical" evidence="14">
    <location>
        <begin position="21"/>
        <end position="38"/>
    </location>
</feature>
<dbReference type="NCBIfam" id="TIGR03423">
    <property type="entry name" value="pbp2_mrdA"/>
    <property type="match status" value="1"/>
</dbReference>
<dbReference type="Gene3D" id="3.90.1310.10">
    <property type="entry name" value="Penicillin-binding protein 2a (Domain 2)"/>
    <property type="match status" value="1"/>
</dbReference>
<dbReference type="AlphaFoldDB" id="A0A445N3C7"/>
<dbReference type="InterPro" id="IPR001460">
    <property type="entry name" value="PCN-bd_Tpept"/>
</dbReference>
<dbReference type="GO" id="GO:0008360">
    <property type="term" value="P:regulation of cell shape"/>
    <property type="evidence" value="ECO:0007669"/>
    <property type="project" value="UniProtKB-KW"/>
</dbReference>
<evidence type="ECO:0000256" key="14">
    <source>
        <dbReference type="SAM" id="Phobius"/>
    </source>
</evidence>
<evidence type="ECO:0000256" key="12">
    <source>
        <dbReference type="ARBA" id="ARBA00023136"/>
    </source>
</evidence>
<dbReference type="PANTHER" id="PTHR30627:SF2">
    <property type="entry name" value="PEPTIDOGLYCAN D,D-TRANSPEPTIDASE MRDA"/>
    <property type="match status" value="1"/>
</dbReference>
<dbReference type="SUPFAM" id="SSF56519">
    <property type="entry name" value="Penicillin binding protein dimerisation domain"/>
    <property type="match status" value="1"/>
</dbReference>
<dbReference type="Pfam" id="PF03717">
    <property type="entry name" value="PBP_dimer"/>
    <property type="match status" value="1"/>
</dbReference>
<evidence type="ECO:0000256" key="13">
    <source>
        <dbReference type="ARBA" id="ARBA00023316"/>
    </source>
</evidence>
<evidence type="ECO:0000256" key="5">
    <source>
        <dbReference type="ARBA" id="ARBA00022645"/>
    </source>
</evidence>
<comment type="subcellular location">
    <subcellularLocation>
        <location evidence="2">Cell membrane</location>
    </subcellularLocation>
    <subcellularLocation>
        <location evidence="1">Membrane</location>
        <topology evidence="1">Single-pass membrane protein</topology>
    </subcellularLocation>
</comment>
<protein>
    <submittedName>
        <fullName evidence="17">Penicillin-binding protein 2</fullName>
    </submittedName>
</protein>
<feature type="domain" description="Penicillin-binding protein transpeptidase" evidence="15">
    <location>
        <begin position="263"/>
        <end position="599"/>
    </location>
</feature>
<evidence type="ECO:0000256" key="2">
    <source>
        <dbReference type="ARBA" id="ARBA00004236"/>
    </source>
</evidence>
<evidence type="ECO:0000256" key="8">
    <source>
        <dbReference type="ARBA" id="ARBA00022801"/>
    </source>
</evidence>
<evidence type="ECO:0000256" key="4">
    <source>
        <dbReference type="ARBA" id="ARBA00022519"/>
    </source>
</evidence>
<evidence type="ECO:0000313" key="17">
    <source>
        <dbReference type="EMBL" id="SPD76176.1"/>
    </source>
</evidence>
<evidence type="ECO:0000256" key="6">
    <source>
        <dbReference type="ARBA" id="ARBA00022670"/>
    </source>
</evidence>
<evidence type="ECO:0000259" key="15">
    <source>
        <dbReference type="Pfam" id="PF00905"/>
    </source>
</evidence>
<keyword evidence="6" id="KW-0645">Protease</keyword>
<accession>A0A445N3C7</accession>
<dbReference type="GO" id="GO:0009252">
    <property type="term" value="P:peptidoglycan biosynthetic process"/>
    <property type="evidence" value="ECO:0007669"/>
    <property type="project" value="UniProtKB-KW"/>
</dbReference>
<dbReference type="GO" id="GO:0006508">
    <property type="term" value="P:proteolysis"/>
    <property type="evidence" value="ECO:0007669"/>
    <property type="project" value="UniProtKB-KW"/>
</dbReference>
<reference evidence="17" key="1">
    <citation type="submission" date="2018-01" db="EMBL/GenBank/DDBJ databases">
        <authorList>
            <person name="Regsiter A."/>
            <person name="William W."/>
        </authorList>
    </citation>
    <scope>NUCLEOTIDE SEQUENCE</scope>
    <source>
        <strain evidence="17">TRIP AH-1</strain>
    </source>
</reference>
<dbReference type="InterPro" id="IPR012338">
    <property type="entry name" value="Beta-lactam/transpept-like"/>
</dbReference>
<keyword evidence="4" id="KW-0997">Cell inner membrane</keyword>
<gene>
    <name evidence="17" type="primary">mrdA</name>
    <name evidence="17" type="ORF">PITCH_A840062</name>
</gene>
<proteinExistence type="predicted"/>
<keyword evidence="8" id="KW-0378">Hydrolase</keyword>
<sequence>MKISNFDPVSVRIFNTRIRNATLLVLALFIVLVIRLWFLQVVSGPVYRAKSEHNRLRLHDIPPVRGMILDRNGNLLVGNRPSFDLFVIPEDVRDRSKLLQDLQRLVCLDPQSAAQRLSASATVPFRPVCLLKDMSRDMLAIVEMYKFNLPGVVIKVEPGRHYVYGDLAFHLLGYLGEISEEQLDSGQYPDSKPGDMIGKSGVEASWQTSLSGLRGGEQIEVDAEGRKIRTISIRLPGSGSNVCLTIDKDLQLTAQNALAGKKGAIVALDPTSGQVLALASSPTVDPNLFVGGTNKTIWKEIAQSNDFPLQNRALTGQYPPASVFKIIVALAGLEEGRIDSREAIFCPGYYFLGGHRFGCWRKQGHGRVDLHRALVQSCDVYFYQMGKRLGVDRIARYARMLGFGKETGLDIGHEKDGLVPTRSWKLKKYGVPWQEGETISTSIGQSFMLVTPIQMATMISSVFNGGIIYRPQATKWVGKSEANKDHEFAPEVIRKVDITQAHLEIVKKALIGVVNEGGGTGSKSRFVNFTVAGKTGTAQVVGLKKDESGSNKYIPVHYKDHAWFVAVAPVEDPKIAVAIVVEHGGHGGSTAAPIAKELFQAYLMRE</sequence>
<dbReference type="Gene3D" id="3.30.1390.30">
    <property type="entry name" value="Penicillin-binding protein 2a, domain 3"/>
    <property type="match status" value="1"/>
</dbReference>
<evidence type="ECO:0000256" key="11">
    <source>
        <dbReference type="ARBA" id="ARBA00022989"/>
    </source>
</evidence>
<dbReference type="InterPro" id="IPR036138">
    <property type="entry name" value="PBP_dimer_sf"/>
</dbReference>
<feature type="domain" description="Penicillin-binding protein dimerisation" evidence="16">
    <location>
        <begin position="61"/>
        <end position="231"/>
    </location>
</feature>
<dbReference type="GO" id="GO:0008658">
    <property type="term" value="F:penicillin binding"/>
    <property type="evidence" value="ECO:0007669"/>
    <property type="project" value="InterPro"/>
</dbReference>
<dbReference type="SUPFAM" id="SSF56601">
    <property type="entry name" value="beta-lactamase/transpeptidase-like"/>
    <property type="match status" value="1"/>
</dbReference>
<evidence type="ECO:0000256" key="7">
    <source>
        <dbReference type="ARBA" id="ARBA00022692"/>
    </source>
</evidence>
<dbReference type="GO" id="GO:0009002">
    <property type="term" value="F:serine-type D-Ala-D-Ala carboxypeptidase activity"/>
    <property type="evidence" value="ECO:0007669"/>
    <property type="project" value="InterPro"/>
</dbReference>
<dbReference type="GO" id="GO:0071555">
    <property type="term" value="P:cell wall organization"/>
    <property type="evidence" value="ECO:0007669"/>
    <property type="project" value="UniProtKB-KW"/>
</dbReference>
<keyword evidence="13" id="KW-0961">Cell wall biogenesis/degradation</keyword>
<dbReference type="EMBL" id="OJIN01000230">
    <property type="protein sequence ID" value="SPD76176.1"/>
    <property type="molecule type" value="Genomic_DNA"/>
</dbReference>
<dbReference type="GO" id="GO:0071972">
    <property type="term" value="F:peptidoglycan L,D-transpeptidase activity"/>
    <property type="evidence" value="ECO:0007669"/>
    <property type="project" value="TreeGrafter"/>
</dbReference>
<organism evidence="17">
    <name type="scientific">uncultured Desulfobacterium sp</name>
    <dbReference type="NCBI Taxonomy" id="201089"/>
    <lineage>
        <taxon>Bacteria</taxon>
        <taxon>Pseudomonadati</taxon>
        <taxon>Thermodesulfobacteriota</taxon>
        <taxon>Desulfobacteria</taxon>
        <taxon>Desulfobacterales</taxon>
        <taxon>Desulfobacteriaceae</taxon>
        <taxon>Desulfobacterium</taxon>
        <taxon>environmental samples</taxon>
    </lineage>
</organism>